<sequence>MYSQRSRRIDSSSKREILGIGALILNGHRQGVHQTRSLQVKMAALNASLEVRQAGRRTLNTLSGSAMGVSTVTILHYNDVYNVEPRVVEPVGGAARFCAAIKTFSHLNPLVLFSGDIFSPSMLSTFTKGEQMVSVLNECGTHCAVFGNHDFVSCPTHQSKAEVSDYKLTRTEHTSYEPCLERWFYRLVTRIVIEMANLVLKGFRALADMLLKALEIHQNPTQ</sequence>
<dbReference type="InterPro" id="IPR006179">
    <property type="entry name" value="5_nucleotidase/apyrase"/>
</dbReference>
<dbReference type="InterPro" id="IPR029052">
    <property type="entry name" value="Metallo-depent_PP-like"/>
</dbReference>
<dbReference type="PANTHER" id="PTHR11575:SF48">
    <property type="entry name" value="5'-NUCLEOTIDASE"/>
    <property type="match status" value="1"/>
</dbReference>
<reference evidence="1" key="1">
    <citation type="submission" date="2021-03" db="EMBL/GenBank/DDBJ databases">
        <authorList>
            <person name="Tran Van P."/>
        </authorList>
    </citation>
    <scope>NUCLEOTIDE SEQUENCE</scope>
</reference>
<protein>
    <recommendedName>
        <fullName evidence="3">Calcineurin-like phosphoesterase domain-containing protein</fullName>
    </recommendedName>
</protein>
<keyword evidence="2" id="KW-1185">Reference proteome</keyword>
<proteinExistence type="predicted"/>
<evidence type="ECO:0000313" key="1">
    <source>
        <dbReference type="EMBL" id="CAG2057801.1"/>
    </source>
</evidence>
<dbReference type="SUPFAM" id="SSF56300">
    <property type="entry name" value="Metallo-dependent phosphatases"/>
    <property type="match status" value="1"/>
</dbReference>
<dbReference type="Gene3D" id="3.60.21.10">
    <property type="match status" value="1"/>
</dbReference>
<organism evidence="1 2">
    <name type="scientific">Timema podura</name>
    <name type="common">Walking stick</name>
    <dbReference type="NCBI Taxonomy" id="61482"/>
    <lineage>
        <taxon>Eukaryota</taxon>
        <taxon>Metazoa</taxon>
        <taxon>Ecdysozoa</taxon>
        <taxon>Arthropoda</taxon>
        <taxon>Hexapoda</taxon>
        <taxon>Insecta</taxon>
        <taxon>Pterygota</taxon>
        <taxon>Neoptera</taxon>
        <taxon>Polyneoptera</taxon>
        <taxon>Phasmatodea</taxon>
        <taxon>Timematodea</taxon>
        <taxon>Timematoidea</taxon>
        <taxon>Timematidae</taxon>
        <taxon>Timema</taxon>
    </lineage>
</organism>
<dbReference type="PANTHER" id="PTHR11575">
    <property type="entry name" value="5'-NUCLEOTIDASE-RELATED"/>
    <property type="match status" value="1"/>
</dbReference>
<dbReference type="EMBL" id="CAJPIN010006062">
    <property type="protein sequence ID" value="CAG2057801.1"/>
    <property type="molecule type" value="Genomic_DNA"/>
</dbReference>
<accession>A0ABN7NXD6</accession>
<name>A0ABN7NXD6_TIMPD</name>
<evidence type="ECO:0008006" key="3">
    <source>
        <dbReference type="Google" id="ProtNLM"/>
    </source>
</evidence>
<gene>
    <name evidence="1" type="ORF">TPAB3V08_LOCUS4778</name>
</gene>
<evidence type="ECO:0000313" key="2">
    <source>
        <dbReference type="Proteomes" id="UP001153148"/>
    </source>
</evidence>
<dbReference type="Proteomes" id="UP001153148">
    <property type="component" value="Unassembled WGS sequence"/>
</dbReference>
<comment type="caution">
    <text evidence="1">The sequence shown here is derived from an EMBL/GenBank/DDBJ whole genome shotgun (WGS) entry which is preliminary data.</text>
</comment>